<keyword evidence="3 5" id="KW-0808">Transferase</keyword>
<evidence type="ECO:0000256" key="1">
    <source>
        <dbReference type="ARBA" id="ARBA00010699"/>
    </source>
</evidence>
<evidence type="ECO:0000259" key="7">
    <source>
        <dbReference type="Pfam" id="PF02911"/>
    </source>
</evidence>
<dbReference type="Proteomes" id="UP000823638">
    <property type="component" value="Unassembled WGS sequence"/>
</dbReference>
<evidence type="ECO:0000256" key="2">
    <source>
        <dbReference type="ARBA" id="ARBA00012261"/>
    </source>
</evidence>
<organism evidence="8 9">
    <name type="scientific">Candidatus Gallitreponema excrementavium</name>
    <dbReference type="NCBI Taxonomy" id="2840840"/>
    <lineage>
        <taxon>Bacteria</taxon>
        <taxon>Pseudomonadati</taxon>
        <taxon>Spirochaetota</taxon>
        <taxon>Spirochaetia</taxon>
        <taxon>Spirochaetales</taxon>
        <taxon>Candidatus Gallitreponema</taxon>
    </lineage>
</organism>
<evidence type="ECO:0000313" key="8">
    <source>
        <dbReference type="EMBL" id="MBO8458508.1"/>
    </source>
</evidence>
<protein>
    <recommendedName>
        <fullName evidence="2 5">Methionyl-tRNA formyltransferase</fullName>
        <ecNumber evidence="2 5">2.1.2.9</ecNumber>
    </recommendedName>
</protein>
<evidence type="ECO:0000313" key="9">
    <source>
        <dbReference type="Proteomes" id="UP000823638"/>
    </source>
</evidence>
<dbReference type="Pfam" id="PF02911">
    <property type="entry name" value="Formyl_trans_C"/>
    <property type="match status" value="1"/>
</dbReference>
<keyword evidence="4 5" id="KW-0648">Protein biosynthesis</keyword>
<evidence type="ECO:0000259" key="6">
    <source>
        <dbReference type="Pfam" id="PF00551"/>
    </source>
</evidence>
<reference evidence="8" key="2">
    <citation type="journal article" date="2021" name="PeerJ">
        <title>Extensive microbial diversity within the chicken gut microbiome revealed by metagenomics and culture.</title>
        <authorList>
            <person name="Gilroy R."/>
            <person name="Ravi A."/>
            <person name="Getino M."/>
            <person name="Pursley I."/>
            <person name="Horton D.L."/>
            <person name="Alikhan N.F."/>
            <person name="Baker D."/>
            <person name="Gharbi K."/>
            <person name="Hall N."/>
            <person name="Watson M."/>
            <person name="Adriaenssens E.M."/>
            <person name="Foster-Nyarko E."/>
            <person name="Jarju S."/>
            <person name="Secka A."/>
            <person name="Antonio M."/>
            <person name="Oren A."/>
            <person name="Chaudhuri R.R."/>
            <person name="La Ragione R."/>
            <person name="Hildebrand F."/>
            <person name="Pallen M.J."/>
        </authorList>
    </citation>
    <scope>NUCLEOTIDE SEQUENCE</scope>
    <source>
        <strain evidence="8">10532</strain>
    </source>
</reference>
<evidence type="ECO:0000256" key="4">
    <source>
        <dbReference type="ARBA" id="ARBA00022917"/>
    </source>
</evidence>
<dbReference type="InterPro" id="IPR011034">
    <property type="entry name" value="Formyl_transferase-like_C_sf"/>
</dbReference>
<evidence type="ECO:0000256" key="3">
    <source>
        <dbReference type="ARBA" id="ARBA00022679"/>
    </source>
</evidence>
<evidence type="ECO:0000256" key="5">
    <source>
        <dbReference type="HAMAP-Rule" id="MF_00182"/>
    </source>
</evidence>
<dbReference type="InterPro" id="IPR036477">
    <property type="entry name" value="Formyl_transf_N_sf"/>
</dbReference>
<comment type="similarity">
    <text evidence="1 5">Belongs to the Fmt family.</text>
</comment>
<feature type="domain" description="Formyl transferase C-terminal" evidence="7">
    <location>
        <begin position="206"/>
        <end position="315"/>
    </location>
</feature>
<dbReference type="EMBL" id="JADIMM010000111">
    <property type="protein sequence ID" value="MBO8458508.1"/>
    <property type="molecule type" value="Genomic_DNA"/>
</dbReference>
<comment type="catalytic activity">
    <reaction evidence="5">
        <text>L-methionyl-tRNA(fMet) + (6R)-10-formyltetrahydrofolate = N-formyl-L-methionyl-tRNA(fMet) + (6S)-5,6,7,8-tetrahydrofolate + H(+)</text>
        <dbReference type="Rhea" id="RHEA:24380"/>
        <dbReference type="Rhea" id="RHEA-COMP:9952"/>
        <dbReference type="Rhea" id="RHEA-COMP:9953"/>
        <dbReference type="ChEBI" id="CHEBI:15378"/>
        <dbReference type="ChEBI" id="CHEBI:57453"/>
        <dbReference type="ChEBI" id="CHEBI:78530"/>
        <dbReference type="ChEBI" id="CHEBI:78844"/>
        <dbReference type="ChEBI" id="CHEBI:195366"/>
        <dbReference type="EC" id="2.1.2.9"/>
    </reaction>
</comment>
<dbReference type="SUPFAM" id="SSF50486">
    <property type="entry name" value="FMT C-terminal domain-like"/>
    <property type="match status" value="1"/>
</dbReference>
<gene>
    <name evidence="5" type="primary">fmt</name>
    <name evidence="8" type="ORF">IAA81_09835</name>
</gene>
<dbReference type="GO" id="GO:0004479">
    <property type="term" value="F:methionyl-tRNA formyltransferase activity"/>
    <property type="evidence" value="ECO:0007669"/>
    <property type="project" value="UniProtKB-UniRule"/>
</dbReference>
<name>A0A9D9N382_9SPIR</name>
<dbReference type="GO" id="GO:0005829">
    <property type="term" value="C:cytosol"/>
    <property type="evidence" value="ECO:0007669"/>
    <property type="project" value="TreeGrafter"/>
</dbReference>
<dbReference type="CDD" id="cd08704">
    <property type="entry name" value="Met_tRNA_FMT_C"/>
    <property type="match status" value="1"/>
</dbReference>
<dbReference type="NCBIfam" id="TIGR00460">
    <property type="entry name" value="fmt"/>
    <property type="match status" value="1"/>
</dbReference>
<comment type="caution">
    <text evidence="8">The sequence shown here is derived from an EMBL/GenBank/DDBJ whole genome shotgun (WGS) entry which is preliminary data.</text>
</comment>
<dbReference type="Gene3D" id="3.40.50.12230">
    <property type="match status" value="1"/>
</dbReference>
<dbReference type="InterPro" id="IPR002376">
    <property type="entry name" value="Formyl_transf_N"/>
</dbReference>
<dbReference type="HAMAP" id="MF_00182">
    <property type="entry name" value="Formyl_trans"/>
    <property type="match status" value="1"/>
</dbReference>
<proteinExistence type="inferred from homology"/>
<dbReference type="CDD" id="cd08646">
    <property type="entry name" value="FMT_core_Met-tRNA-FMT_N"/>
    <property type="match status" value="1"/>
</dbReference>
<reference evidence="8" key="1">
    <citation type="submission" date="2020-10" db="EMBL/GenBank/DDBJ databases">
        <authorList>
            <person name="Gilroy R."/>
        </authorList>
    </citation>
    <scope>NUCLEOTIDE SEQUENCE</scope>
    <source>
        <strain evidence="8">10532</strain>
    </source>
</reference>
<dbReference type="Pfam" id="PF00551">
    <property type="entry name" value="Formyl_trans_N"/>
    <property type="match status" value="1"/>
</dbReference>
<dbReference type="EC" id="2.1.2.9" evidence="2 5"/>
<dbReference type="AlphaFoldDB" id="A0A9D9N382"/>
<dbReference type="InterPro" id="IPR041711">
    <property type="entry name" value="Met-tRNA-FMT_N"/>
</dbReference>
<accession>A0A9D9N382</accession>
<dbReference type="InterPro" id="IPR005794">
    <property type="entry name" value="Fmt"/>
</dbReference>
<dbReference type="InterPro" id="IPR044135">
    <property type="entry name" value="Met-tRNA-FMT_C"/>
</dbReference>
<dbReference type="SUPFAM" id="SSF53328">
    <property type="entry name" value="Formyltransferase"/>
    <property type="match status" value="1"/>
</dbReference>
<dbReference type="InterPro" id="IPR005793">
    <property type="entry name" value="Formyl_trans_C"/>
</dbReference>
<comment type="function">
    <text evidence="5">Attaches a formyl group to the free amino group of methionyl-tRNA(fMet). The formyl group appears to play a dual role in the initiator identity of N-formylmethionyl-tRNA by promoting its recognition by IF2 and preventing the misappropriation of this tRNA by the elongation apparatus.</text>
</comment>
<dbReference type="PANTHER" id="PTHR11138">
    <property type="entry name" value="METHIONYL-TRNA FORMYLTRANSFERASE"/>
    <property type="match status" value="1"/>
</dbReference>
<feature type="domain" description="Formyl transferase N-terminal" evidence="6">
    <location>
        <begin position="7"/>
        <end position="183"/>
    </location>
</feature>
<feature type="binding site" evidence="5">
    <location>
        <begin position="112"/>
        <end position="115"/>
    </location>
    <ligand>
        <name>(6S)-5,6,7,8-tetrahydrofolate</name>
        <dbReference type="ChEBI" id="CHEBI:57453"/>
    </ligand>
</feature>
<dbReference type="PANTHER" id="PTHR11138:SF5">
    <property type="entry name" value="METHIONYL-TRNA FORMYLTRANSFERASE, MITOCHONDRIAL"/>
    <property type="match status" value="1"/>
</dbReference>
<sequence>MKVVFAGTPEIAVPALKAIAPVHDLVAVLTNPPAESGRGRKLCCSPVEAEARNLQSQGKVPVILSPEKITDSIVESLKELKPDILICFAYGKIFPKKLLEIFPKGGINFHPSLLPLFRGCAPIPFAIMSGKTETGFTVQTLGEKMDCGDIILQKTIPLGEDITAGILENKASLAAPEMLLEALSLIEKGEARLVKQEDEKATYCKKIKKEDCLIDWSKNAREISCKIRGLSPKPGCYTTYATDKNPVNILYILNCCIFEDSIQEEACKGLEIGTVVGYDKERGILVKCGEGFVSLTVLQKPTKKPLDWKSFMNGERDFLCKVLGKKPE</sequence>